<dbReference type="Proteomes" id="UP000443070">
    <property type="component" value="Unassembled WGS sequence"/>
</dbReference>
<dbReference type="Pfam" id="PF01381">
    <property type="entry name" value="HTH_3"/>
    <property type="match status" value="1"/>
</dbReference>
<sequence length="124" mass="13662">MNIDYKAIGVRIKAARARKGVTQGYIAEVTGLSTPHISNIETGNTKLGLPTIIHLANVLDVSVDELLCDNIHRSEKIFQNELAELLQGCDAHELHLITELAKVVKKNSLDGVKKTRGRKPKNKI</sequence>
<dbReference type="CDD" id="cd00093">
    <property type="entry name" value="HTH_XRE"/>
    <property type="match status" value="1"/>
</dbReference>
<evidence type="ECO:0000313" key="4">
    <source>
        <dbReference type="EMBL" id="MTT76320.1"/>
    </source>
</evidence>
<keyword evidence="1 3" id="KW-0238">DNA-binding</keyword>
<dbReference type="InterPro" id="IPR010982">
    <property type="entry name" value="Lambda_DNA-bd_dom_sf"/>
</dbReference>
<dbReference type="RefSeq" id="WP_021717480.1">
    <property type="nucleotide sequence ID" value="NZ_AP019004.1"/>
</dbReference>
<evidence type="ECO:0000313" key="7">
    <source>
        <dbReference type="Proteomes" id="UP000484547"/>
    </source>
</evidence>
<comment type="caution">
    <text evidence="3">The sequence shown here is derived from an EMBL/GenBank/DDBJ whole genome shotgun (WGS) entry which is preliminary data.</text>
</comment>
<accession>R6IFW8</accession>
<dbReference type="GO" id="GO:0003677">
    <property type="term" value="F:DNA binding"/>
    <property type="evidence" value="ECO:0007669"/>
    <property type="project" value="UniProtKB-KW"/>
</dbReference>
<protein>
    <submittedName>
        <fullName evidence="3">DNA-binding helix-turn-helix protein</fullName>
    </submittedName>
    <submittedName>
        <fullName evidence="4">Helix-turn-helix domain-containing protein</fullName>
    </submittedName>
</protein>
<dbReference type="EMBL" id="WNBM01000006">
    <property type="protein sequence ID" value="MTT76320.1"/>
    <property type="molecule type" value="Genomic_DNA"/>
</dbReference>
<evidence type="ECO:0000313" key="6">
    <source>
        <dbReference type="Proteomes" id="UP000443070"/>
    </source>
</evidence>
<dbReference type="SMART" id="SM00530">
    <property type="entry name" value="HTH_XRE"/>
    <property type="match status" value="1"/>
</dbReference>
<dbReference type="PROSITE" id="PS50943">
    <property type="entry name" value="HTH_CROC1"/>
    <property type="match status" value="1"/>
</dbReference>
<dbReference type="Proteomes" id="UP000484547">
    <property type="component" value="Unassembled WGS sequence"/>
</dbReference>
<dbReference type="GeneID" id="49406327"/>
<name>A0A3G9H5P0_9FIRM</name>
<dbReference type="PANTHER" id="PTHR46558">
    <property type="entry name" value="TRACRIPTIONAL REGULATORY PROTEIN-RELATED-RELATED"/>
    <property type="match status" value="1"/>
</dbReference>
<dbReference type="Gene3D" id="1.10.260.40">
    <property type="entry name" value="lambda repressor-like DNA-binding domains"/>
    <property type="match status" value="1"/>
</dbReference>
<evidence type="ECO:0000259" key="2">
    <source>
        <dbReference type="PROSITE" id="PS50943"/>
    </source>
</evidence>
<dbReference type="OrthoDB" id="371153at2"/>
<dbReference type="EMBL" id="WNBW01000006">
    <property type="protein sequence ID" value="MTU04384.1"/>
    <property type="molecule type" value="Genomic_DNA"/>
</dbReference>
<dbReference type="PANTHER" id="PTHR46558:SF11">
    <property type="entry name" value="HTH-TYPE TRANSCRIPTIONAL REGULATOR XRE"/>
    <property type="match status" value="1"/>
</dbReference>
<reference evidence="3" key="1">
    <citation type="submission" date="2012-11" db="EMBL/GenBank/DDBJ databases">
        <title>Dependencies among metagenomic species, viruses, plasmids and units of genetic variation.</title>
        <authorList>
            <person name="Nielsen H.B."/>
            <person name="Almeida M."/>
            <person name="Juncker A.S."/>
            <person name="Rasmussen S."/>
            <person name="Li J."/>
            <person name="Sunagawa S."/>
            <person name="Plichta D."/>
            <person name="Gautier L."/>
            <person name="Le Chatelier E."/>
            <person name="Peletier E."/>
            <person name="Bonde I."/>
            <person name="Nielsen T."/>
            <person name="Manichanh C."/>
            <person name="Arumugam M."/>
            <person name="Batto J."/>
            <person name="Santos M.B.Q.D."/>
            <person name="Blom N."/>
            <person name="Borruel N."/>
            <person name="Burgdorf K.S."/>
            <person name="Boumezbeur F."/>
            <person name="Casellas F."/>
            <person name="Dore J."/>
            <person name="Guarner F."/>
            <person name="Hansen T."/>
            <person name="Hildebrand F."/>
            <person name="Kaas R.S."/>
            <person name="Kennedy S."/>
            <person name="Kristiansen K."/>
            <person name="Kultima J.R."/>
            <person name="Leonard P."/>
            <person name="Levenez F."/>
            <person name="Lund O."/>
            <person name="Moumen B."/>
            <person name="Le Paslier D."/>
            <person name="Pons N."/>
            <person name="Pedersen O."/>
            <person name="Prifti E."/>
            <person name="Qin J."/>
            <person name="Raes J."/>
            <person name="Tap J."/>
            <person name="Tims S."/>
            <person name="Ussery D.W."/>
            <person name="Yamada T."/>
            <person name="MetaHit consortium"/>
            <person name="Renault P."/>
            <person name="Sicheritz-Ponten T."/>
            <person name="Bork P."/>
            <person name="Wang J."/>
            <person name="Brunak S."/>
            <person name="Ehrlich S.D."/>
        </authorList>
    </citation>
    <scope>NUCLEOTIDE SEQUENCE [LARGE SCALE GENOMIC DNA]</scope>
</reference>
<evidence type="ECO:0000313" key="3">
    <source>
        <dbReference type="EMBL" id="CDB45449.1"/>
    </source>
</evidence>
<reference evidence="6 7" key="2">
    <citation type="journal article" date="2019" name="Nat. Med.">
        <title>A library of human gut bacterial isolates paired with longitudinal multiomics data enables mechanistic microbiome research.</title>
        <authorList>
            <person name="Poyet M."/>
            <person name="Groussin M."/>
            <person name="Gibbons S.M."/>
            <person name="Avila-Pacheco J."/>
            <person name="Jiang X."/>
            <person name="Kearney S.M."/>
            <person name="Perrotta A.R."/>
            <person name="Berdy B."/>
            <person name="Zhao S."/>
            <person name="Lieberman T.D."/>
            <person name="Swanson P.K."/>
            <person name="Smith M."/>
            <person name="Roesemann S."/>
            <person name="Alexander J.E."/>
            <person name="Rich S.A."/>
            <person name="Livny J."/>
            <person name="Vlamakis H."/>
            <person name="Clish C."/>
            <person name="Bullock K."/>
            <person name="Deik A."/>
            <person name="Scott J."/>
            <person name="Pierce K.A."/>
            <person name="Xavier R.J."/>
            <person name="Alm E.J."/>
        </authorList>
    </citation>
    <scope>NUCLEOTIDE SEQUENCE [LARGE SCALE GENOMIC DNA]</scope>
    <source>
        <strain evidence="4 7">BIOML-A13</strain>
        <strain evidence="5 6">BIOML-A3</strain>
    </source>
</reference>
<gene>
    <name evidence="3" type="ORF">BN533_00577</name>
    <name evidence="4" type="ORF">GMD11_08585</name>
    <name evidence="5" type="ORF">GMD18_08240</name>
</gene>
<evidence type="ECO:0000256" key="1">
    <source>
        <dbReference type="ARBA" id="ARBA00023125"/>
    </source>
</evidence>
<evidence type="ECO:0000313" key="5">
    <source>
        <dbReference type="EMBL" id="MTU04384.1"/>
    </source>
</evidence>
<accession>A0A3G9H5P0</accession>
<dbReference type="AlphaFoldDB" id="A0A3G9H5P0"/>
<dbReference type="EMBL" id="CBDS010000037">
    <property type="protein sequence ID" value="CDB45449.1"/>
    <property type="molecule type" value="Genomic_DNA"/>
</dbReference>
<organism evidence="3">
    <name type="scientific">Phascolarctobacterium faecium</name>
    <dbReference type="NCBI Taxonomy" id="33025"/>
    <lineage>
        <taxon>Bacteria</taxon>
        <taxon>Bacillati</taxon>
        <taxon>Bacillota</taxon>
        <taxon>Negativicutes</taxon>
        <taxon>Acidaminococcales</taxon>
        <taxon>Acidaminococcaceae</taxon>
        <taxon>Phascolarctobacterium</taxon>
    </lineage>
</organism>
<dbReference type="SUPFAM" id="SSF47413">
    <property type="entry name" value="lambda repressor-like DNA-binding domains"/>
    <property type="match status" value="1"/>
</dbReference>
<keyword evidence="6" id="KW-1185">Reference proteome</keyword>
<proteinExistence type="predicted"/>
<dbReference type="InterPro" id="IPR001387">
    <property type="entry name" value="Cro/C1-type_HTH"/>
</dbReference>
<feature type="domain" description="HTH cro/C1-type" evidence="2">
    <location>
        <begin position="12"/>
        <end position="66"/>
    </location>
</feature>